<dbReference type="Proteomes" id="UP000193334">
    <property type="component" value="Chromosome"/>
</dbReference>
<evidence type="ECO:0000313" key="2">
    <source>
        <dbReference type="Proteomes" id="UP000193334"/>
    </source>
</evidence>
<gene>
    <name evidence="1" type="ORF">STSP1_01436</name>
</gene>
<sequence>MQDKKKNKPTTPRHEIALFIILLTALLSAWAMSRHKVQTTLSDTFQIPATGFKVRLPEGKLWKTKTEQWEFDYESNYFFSGAVQTDASEVRSASVQWRYYISPLKYLPTAMQNKYAQQSGSSVLRRGIIISRGFGTHWALCAPNADDGSHYSKYGLIKLGSERFAELEVQAADKQKCSELFELLIKQASYSPNPFISHGIELLDRVRLKAQFSYTPNKNTNSFLMESPNVYKGFMINRVKVTAHRGEKKELTVTDFGFSKVFNYNDIVFDERTRRFSWKRKRITEKGKVREIIMENRGPNVEIIDLKTLAVNRRSITQIFWPEIFQMYLVKFFIFETDLDKCVVDTLMPQGQIVPVIFERVRTDEGLLSAKLRYTHKPDFVINVFFDKNQNIINFSDSDNNNTKKVNLHKVIKTFPEQETVINQFLKDRWRIDAAN</sequence>
<name>A0A1W6LMR0_9BACT</name>
<keyword evidence="2" id="KW-1185">Reference proteome</keyword>
<organism evidence="1 2">
    <name type="scientific">Sedimentisphaera salicampi</name>
    <dbReference type="NCBI Taxonomy" id="1941349"/>
    <lineage>
        <taxon>Bacteria</taxon>
        <taxon>Pseudomonadati</taxon>
        <taxon>Planctomycetota</taxon>
        <taxon>Phycisphaerae</taxon>
        <taxon>Sedimentisphaerales</taxon>
        <taxon>Sedimentisphaeraceae</taxon>
        <taxon>Sedimentisphaera</taxon>
    </lineage>
</organism>
<evidence type="ECO:0000313" key="1">
    <source>
        <dbReference type="EMBL" id="ARN57041.1"/>
    </source>
</evidence>
<dbReference type="AlphaFoldDB" id="A0A1W6LMR0"/>
<dbReference type="EMBL" id="CP021023">
    <property type="protein sequence ID" value="ARN57041.1"/>
    <property type="molecule type" value="Genomic_DNA"/>
</dbReference>
<dbReference type="OrthoDB" id="9877879at2"/>
<protein>
    <submittedName>
        <fullName evidence="1">Uncharacterized protein</fullName>
    </submittedName>
</protein>
<dbReference type="STRING" id="1941349.STSP1_01436"/>
<proteinExistence type="predicted"/>
<accession>A0A1W6LMR0</accession>
<reference evidence="2" key="1">
    <citation type="submission" date="2017-04" db="EMBL/GenBank/DDBJ databases">
        <title>Comparative genomics and description of representatives of a novel lineage of planctomycetes thriving in anoxic sediments.</title>
        <authorList>
            <person name="Spring S."/>
            <person name="Bunk B."/>
            <person name="Sproer C."/>
        </authorList>
    </citation>
    <scope>NUCLEOTIDE SEQUENCE [LARGE SCALE GENOMIC DNA]</scope>
    <source>
        <strain evidence="2">ST-PulAB-D4</strain>
    </source>
</reference>
<dbReference type="RefSeq" id="WP_085755718.1">
    <property type="nucleotide sequence ID" value="NZ_NHPQ01000020.1"/>
</dbReference>
<dbReference type="KEGG" id="pbp:STSP1_01436"/>